<comment type="caution">
    <text evidence="4">The sequence shown here is derived from an EMBL/GenBank/DDBJ whole genome shotgun (WGS) entry which is preliminary data.</text>
</comment>
<gene>
    <name evidence="4" type="ORF">C7B46_06965</name>
</gene>
<protein>
    <submittedName>
        <fullName evidence="4">SAM-dependent methyltransferase</fullName>
    </submittedName>
</protein>
<dbReference type="GO" id="GO:0032259">
    <property type="term" value="P:methylation"/>
    <property type="evidence" value="ECO:0007669"/>
    <property type="project" value="UniProtKB-KW"/>
</dbReference>
<dbReference type="Pfam" id="PF13649">
    <property type="entry name" value="Methyltransf_25"/>
    <property type="match status" value="1"/>
</dbReference>
<accession>A0A2T2XHZ6</accession>
<dbReference type="InterPro" id="IPR041698">
    <property type="entry name" value="Methyltransf_25"/>
</dbReference>
<dbReference type="CDD" id="cd02440">
    <property type="entry name" value="AdoMet_MTases"/>
    <property type="match status" value="1"/>
</dbReference>
<keyword evidence="2 4" id="KW-0808">Transferase</keyword>
<evidence type="ECO:0000256" key="1">
    <source>
        <dbReference type="ARBA" id="ARBA00022603"/>
    </source>
</evidence>
<dbReference type="Proteomes" id="UP000242972">
    <property type="component" value="Unassembled WGS sequence"/>
</dbReference>
<sequence length="206" mass="23874">MSMYSTMKLQLQQSYDRQARERDQFGKDHWKVAERALFLSTLREHHLNRLLEVGAGTGQDSVFFQEHGVVVTARDLSSEMIRLCRDKHLDARQMDIYNLDFPPNSFDAIWSMNCLLHVPKADLAEVLTGIRQVLRMEGVFYLGVYGGPDSEGIWEGDSCEPKRFFSFHTDESLQRAVAQHFRILCFRPVDYGHPLLHLQSLMLQKV</sequence>
<organism evidence="4 5">
    <name type="scientific">Sulfobacillus benefaciens</name>
    <dbReference type="NCBI Taxonomy" id="453960"/>
    <lineage>
        <taxon>Bacteria</taxon>
        <taxon>Bacillati</taxon>
        <taxon>Bacillota</taxon>
        <taxon>Clostridia</taxon>
        <taxon>Eubacteriales</taxon>
        <taxon>Clostridiales Family XVII. Incertae Sedis</taxon>
        <taxon>Sulfobacillus</taxon>
    </lineage>
</organism>
<evidence type="ECO:0000313" key="5">
    <source>
        <dbReference type="Proteomes" id="UP000242972"/>
    </source>
</evidence>
<name>A0A2T2XHZ6_9FIRM</name>
<dbReference type="PANTHER" id="PTHR43861">
    <property type="entry name" value="TRANS-ACONITATE 2-METHYLTRANSFERASE-RELATED"/>
    <property type="match status" value="1"/>
</dbReference>
<evidence type="ECO:0000313" key="4">
    <source>
        <dbReference type="EMBL" id="PSR34131.1"/>
    </source>
</evidence>
<evidence type="ECO:0000259" key="3">
    <source>
        <dbReference type="Pfam" id="PF13649"/>
    </source>
</evidence>
<dbReference type="Gene3D" id="3.40.50.150">
    <property type="entry name" value="Vaccinia Virus protein VP39"/>
    <property type="match status" value="1"/>
</dbReference>
<dbReference type="EMBL" id="PXYW01000012">
    <property type="protein sequence ID" value="PSR34131.1"/>
    <property type="molecule type" value="Genomic_DNA"/>
</dbReference>
<feature type="domain" description="Methyltransferase" evidence="3">
    <location>
        <begin position="51"/>
        <end position="138"/>
    </location>
</feature>
<proteinExistence type="predicted"/>
<dbReference type="SUPFAM" id="SSF53335">
    <property type="entry name" value="S-adenosyl-L-methionine-dependent methyltransferases"/>
    <property type="match status" value="1"/>
</dbReference>
<dbReference type="AlphaFoldDB" id="A0A2T2XHZ6"/>
<evidence type="ECO:0000256" key="2">
    <source>
        <dbReference type="ARBA" id="ARBA00022679"/>
    </source>
</evidence>
<keyword evidence="1 4" id="KW-0489">Methyltransferase</keyword>
<dbReference type="PANTHER" id="PTHR43861:SF1">
    <property type="entry name" value="TRANS-ACONITATE 2-METHYLTRANSFERASE"/>
    <property type="match status" value="1"/>
</dbReference>
<reference evidence="4 5" key="1">
    <citation type="journal article" date="2014" name="BMC Genomics">
        <title>Comparison of environmental and isolate Sulfobacillus genomes reveals diverse carbon, sulfur, nitrogen, and hydrogen metabolisms.</title>
        <authorList>
            <person name="Justice N.B."/>
            <person name="Norman A."/>
            <person name="Brown C.T."/>
            <person name="Singh A."/>
            <person name="Thomas B.C."/>
            <person name="Banfield J.F."/>
        </authorList>
    </citation>
    <scope>NUCLEOTIDE SEQUENCE [LARGE SCALE GENOMIC DNA]</scope>
    <source>
        <strain evidence="4">AMDSBA4</strain>
    </source>
</reference>
<dbReference type="GO" id="GO:0008168">
    <property type="term" value="F:methyltransferase activity"/>
    <property type="evidence" value="ECO:0007669"/>
    <property type="project" value="UniProtKB-KW"/>
</dbReference>
<dbReference type="InterPro" id="IPR029063">
    <property type="entry name" value="SAM-dependent_MTases_sf"/>
</dbReference>